<evidence type="ECO:0000256" key="1">
    <source>
        <dbReference type="SAM" id="MobiDB-lite"/>
    </source>
</evidence>
<organism evidence="2 3">
    <name type="scientific">Trichonephila clavata</name>
    <name type="common">Joro spider</name>
    <name type="synonym">Nephila clavata</name>
    <dbReference type="NCBI Taxonomy" id="2740835"/>
    <lineage>
        <taxon>Eukaryota</taxon>
        <taxon>Metazoa</taxon>
        <taxon>Ecdysozoa</taxon>
        <taxon>Arthropoda</taxon>
        <taxon>Chelicerata</taxon>
        <taxon>Arachnida</taxon>
        <taxon>Araneae</taxon>
        <taxon>Araneomorphae</taxon>
        <taxon>Entelegynae</taxon>
        <taxon>Araneoidea</taxon>
        <taxon>Nephilidae</taxon>
        <taxon>Trichonephila</taxon>
    </lineage>
</organism>
<protein>
    <submittedName>
        <fullName evidence="2">Uncharacterized protein</fullName>
    </submittedName>
</protein>
<evidence type="ECO:0000313" key="2">
    <source>
        <dbReference type="EMBL" id="GFQ78695.1"/>
    </source>
</evidence>
<sequence>MDSIESQSFPNEEMYSLESSPSLLEPFEPPLLFQLHSSNEPFESPNAEVIQPLSNAEVIQPLSNAEVIQPLSNAEVIQTLSNHEPSTFLNSTEIHPENLNTSNEPVSVHYISSHETVSTIQMKSLSKYVIVTGNQHRNLFFLALRFKNQVIIQKHFGFSSCTLQMPKETCILVDVNCPTLKLKIVEPTLLFTFQNRQGKNPTECELLQMLFPKNSLLVTQCYFRTLFVVSRSNPFQSIWTRVRKNGAFQGLERSNQDGPKDASGCHLAISTGSLQFISRSIGANFEKGYFSRCVTEAFTKSQPLVDQYPELYRSSSSFLDFLFKLCNVPSPPSPYCEGEDLQKRLASKESELRENNTLDGGLFVHSNNCFLEESPRPTALEFSSSDDPTHHALEYPSQNERVLGEMVKWKQELRSFLEQFKKDMSTNFTLTTEQNEKISKLLETLHPVPPSEPSAEPTVSVDEISTKLFDTFEQLLHRKLSKDHLKHMLKTFQLDEHFNVLARNQYTECPAIRKDVTSKSFDPCESYKIQSKRGD</sequence>
<dbReference type="AlphaFoldDB" id="A0A8X6KKC0"/>
<feature type="region of interest" description="Disordered" evidence="1">
    <location>
        <begin position="1"/>
        <end position="21"/>
    </location>
</feature>
<dbReference type="Proteomes" id="UP000887116">
    <property type="component" value="Unassembled WGS sequence"/>
</dbReference>
<name>A0A8X6KKC0_TRICU</name>
<comment type="caution">
    <text evidence="2">The sequence shown here is derived from an EMBL/GenBank/DDBJ whole genome shotgun (WGS) entry which is preliminary data.</text>
</comment>
<gene>
    <name evidence="2" type="primary">AVEN_37904_1</name>
    <name evidence="2" type="ORF">TNCT_320161</name>
</gene>
<evidence type="ECO:0000313" key="3">
    <source>
        <dbReference type="Proteomes" id="UP000887116"/>
    </source>
</evidence>
<accession>A0A8X6KKC0</accession>
<dbReference type="EMBL" id="BMAO01002158">
    <property type="protein sequence ID" value="GFQ78695.1"/>
    <property type="molecule type" value="Genomic_DNA"/>
</dbReference>
<keyword evidence="3" id="KW-1185">Reference proteome</keyword>
<reference evidence="2" key="1">
    <citation type="submission" date="2020-07" db="EMBL/GenBank/DDBJ databases">
        <title>Multicomponent nature underlies the extraordinary mechanical properties of spider dragline silk.</title>
        <authorList>
            <person name="Kono N."/>
            <person name="Nakamura H."/>
            <person name="Mori M."/>
            <person name="Yoshida Y."/>
            <person name="Ohtoshi R."/>
            <person name="Malay A.D."/>
            <person name="Moran D.A.P."/>
            <person name="Tomita M."/>
            <person name="Numata K."/>
            <person name="Arakawa K."/>
        </authorList>
    </citation>
    <scope>NUCLEOTIDE SEQUENCE</scope>
</reference>
<proteinExistence type="predicted"/>
<feature type="compositionally biased region" description="Polar residues" evidence="1">
    <location>
        <begin position="1"/>
        <end position="10"/>
    </location>
</feature>